<evidence type="ECO:0000313" key="3">
    <source>
        <dbReference type="Proteomes" id="UP000597338"/>
    </source>
</evidence>
<dbReference type="EMBL" id="BMIK01000008">
    <property type="protein sequence ID" value="GGC32909.1"/>
    <property type="molecule type" value="Genomic_DNA"/>
</dbReference>
<dbReference type="RefSeq" id="WP_188751411.1">
    <property type="nucleotide sequence ID" value="NZ_BMIK01000008.1"/>
</dbReference>
<organism evidence="2 3">
    <name type="scientific">Parapedobacter defluvii</name>
    <dbReference type="NCBI Taxonomy" id="2045106"/>
    <lineage>
        <taxon>Bacteria</taxon>
        <taxon>Pseudomonadati</taxon>
        <taxon>Bacteroidota</taxon>
        <taxon>Sphingobacteriia</taxon>
        <taxon>Sphingobacteriales</taxon>
        <taxon>Sphingobacteriaceae</taxon>
        <taxon>Parapedobacter</taxon>
    </lineage>
</organism>
<dbReference type="Proteomes" id="UP000597338">
    <property type="component" value="Unassembled WGS sequence"/>
</dbReference>
<gene>
    <name evidence="2" type="ORF">GCM10011386_26310</name>
</gene>
<feature type="signal peptide" evidence="1">
    <location>
        <begin position="1"/>
        <end position="26"/>
    </location>
</feature>
<protein>
    <recommendedName>
        <fullName evidence="4">P pilus assembly protein, chaperone PapD</fullName>
    </recommendedName>
</protein>
<evidence type="ECO:0008006" key="4">
    <source>
        <dbReference type="Google" id="ProtNLM"/>
    </source>
</evidence>
<accession>A0ABQ1M1V5</accession>
<reference evidence="3" key="1">
    <citation type="journal article" date="2019" name="Int. J. Syst. Evol. Microbiol.">
        <title>The Global Catalogue of Microorganisms (GCM) 10K type strain sequencing project: providing services to taxonomists for standard genome sequencing and annotation.</title>
        <authorList>
            <consortium name="The Broad Institute Genomics Platform"/>
            <consortium name="The Broad Institute Genome Sequencing Center for Infectious Disease"/>
            <person name="Wu L."/>
            <person name="Ma J."/>
        </authorList>
    </citation>
    <scope>NUCLEOTIDE SEQUENCE [LARGE SCALE GENOMIC DNA]</scope>
    <source>
        <strain evidence="3">CGMCC 1.15342</strain>
    </source>
</reference>
<comment type="caution">
    <text evidence="2">The sequence shown here is derived from an EMBL/GenBank/DDBJ whole genome shotgun (WGS) entry which is preliminary data.</text>
</comment>
<keyword evidence="1" id="KW-0732">Signal</keyword>
<sequence length="272" mass="29976">MKTTLLKAIGGIFVLLLGFGSVATQAQTGISISPPRVYFVIGPGQSQTEKVVVSNPSQDYPLELAVSFEDWAYTTYGDNQMFQSGTLATSCAAWISVPEAYFSLAPGESKEIDVQMTVPAAYRNDTVPVHTAILYVTQLNPRDGVDQQGANIRIAVRTGIKLYQRLPGSFHPNLEITNFRYENVEIPRVILDFENDGDVWADGQISLELLNQATGTKTVLPDVLFYSMPGDQRQQYLELPEKLEAGKYVATAIVNYGEANTIKIAELEFSHD</sequence>
<evidence type="ECO:0000313" key="2">
    <source>
        <dbReference type="EMBL" id="GGC32909.1"/>
    </source>
</evidence>
<name>A0ABQ1M1V5_9SPHI</name>
<keyword evidence="3" id="KW-1185">Reference proteome</keyword>
<feature type="chain" id="PRO_5045434648" description="P pilus assembly protein, chaperone PapD" evidence="1">
    <location>
        <begin position="27"/>
        <end position="272"/>
    </location>
</feature>
<evidence type="ECO:0000256" key="1">
    <source>
        <dbReference type="SAM" id="SignalP"/>
    </source>
</evidence>
<proteinExistence type="predicted"/>